<dbReference type="InterPro" id="IPR050833">
    <property type="entry name" value="Poly_Biosynth_Transport"/>
</dbReference>
<dbReference type="GO" id="GO:0005886">
    <property type="term" value="C:plasma membrane"/>
    <property type="evidence" value="ECO:0007669"/>
    <property type="project" value="UniProtKB-SubCell"/>
</dbReference>
<feature type="transmembrane region" description="Helical" evidence="7">
    <location>
        <begin position="435"/>
        <end position="455"/>
    </location>
</feature>
<feature type="transmembrane region" description="Helical" evidence="7">
    <location>
        <begin position="256"/>
        <end position="279"/>
    </location>
</feature>
<comment type="subcellular location">
    <subcellularLocation>
        <location evidence="1">Cell membrane</location>
        <topology evidence="1">Multi-pass membrane protein</topology>
    </subcellularLocation>
</comment>
<gene>
    <name evidence="8" type="ORF">Mag101_00535</name>
</gene>
<feature type="transmembrane region" description="Helical" evidence="7">
    <location>
        <begin position="54"/>
        <end position="76"/>
    </location>
</feature>
<keyword evidence="9" id="KW-1185">Reference proteome</keyword>
<feature type="transmembrane region" description="Helical" evidence="7">
    <location>
        <begin position="96"/>
        <end position="120"/>
    </location>
</feature>
<evidence type="ECO:0000256" key="6">
    <source>
        <dbReference type="ARBA" id="ARBA00023136"/>
    </source>
</evidence>
<keyword evidence="5 7" id="KW-1133">Transmembrane helix</keyword>
<dbReference type="STRING" id="260552.Mag101_00535"/>
<feature type="transmembrane region" description="Helical" evidence="7">
    <location>
        <begin position="24"/>
        <end position="42"/>
    </location>
</feature>
<evidence type="ECO:0000256" key="5">
    <source>
        <dbReference type="ARBA" id="ARBA00022989"/>
    </source>
</evidence>
<dbReference type="AlphaFoldDB" id="A0A1Q2M244"/>
<dbReference type="PANTHER" id="PTHR30250:SF10">
    <property type="entry name" value="LIPOPOLYSACCHARIDE BIOSYNTHESIS PROTEIN WZXC"/>
    <property type="match status" value="1"/>
</dbReference>
<evidence type="ECO:0008006" key="10">
    <source>
        <dbReference type="Google" id="ProtNLM"/>
    </source>
</evidence>
<dbReference type="PANTHER" id="PTHR30250">
    <property type="entry name" value="PST FAMILY PREDICTED COLANIC ACID TRANSPORTER"/>
    <property type="match status" value="1"/>
</dbReference>
<feature type="transmembrane region" description="Helical" evidence="7">
    <location>
        <begin position="135"/>
        <end position="153"/>
    </location>
</feature>
<evidence type="ECO:0000256" key="2">
    <source>
        <dbReference type="ARBA" id="ARBA00007430"/>
    </source>
</evidence>
<feature type="transmembrane region" description="Helical" evidence="7">
    <location>
        <begin position="165"/>
        <end position="187"/>
    </location>
</feature>
<evidence type="ECO:0000313" key="8">
    <source>
        <dbReference type="EMBL" id="AQQ66302.1"/>
    </source>
</evidence>
<feature type="transmembrane region" description="Helical" evidence="7">
    <location>
        <begin position="403"/>
        <end position="423"/>
    </location>
</feature>
<sequence length="461" mass="50986">MSSPVAEAPASTGQGFNRYVIRSAAFWVFGGYAFSQIFRLASNLIMTRLLAPEMFGIMALANVVIAGIQMVTDVGIQKSIIQSKAGTQRDFLDTAWILQIFRGISLAAIIFGIAIALWVASSSLPAESVYADPDLPAVLAILAFSLVVSGFRSTKSATSNRELRLARVTSIELASQLLSIITMVTWATYSPTIWALVAGTIVANIAKVLAEYILLPGHNNRWKWQWDHAREIFHFGKWIFATSLLGYWVLNGDRIILAFDITAAEMGIYSIAIFIVGSVRGALNSIMQKVMYPALSRAVREGENCSNVYYRFRLPLDLIICGFCGFLFVSGSTVIEVLYDDRYSQAGPFLAVLAIGLFPDRYRGLGLYYQATGKPKKMLPIALSRAIILTVGLPFFLYEYGFYAAVVFLGIYPLFVVPLQLYLKWHAGLMSITREIIYTAFLLPGAITGYLFVVFTKNYIG</sequence>
<organism evidence="8 9">
    <name type="scientific">Microbulbifer agarilyticus</name>
    <dbReference type="NCBI Taxonomy" id="260552"/>
    <lineage>
        <taxon>Bacteria</taxon>
        <taxon>Pseudomonadati</taxon>
        <taxon>Pseudomonadota</taxon>
        <taxon>Gammaproteobacteria</taxon>
        <taxon>Cellvibrionales</taxon>
        <taxon>Microbulbiferaceae</taxon>
        <taxon>Microbulbifer</taxon>
    </lineage>
</organism>
<feature type="transmembrane region" description="Helical" evidence="7">
    <location>
        <begin position="193"/>
        <end position="214"/>
    </location>
</feature>
<feature type="transmembrane region" description="Helical" evidence="7">
    <location>
        <begin position="379"/>
        <end position="397"/>
    </location>
</feature>
<reference evidence="8" key="1">
    <citation type="submission" date="2017-02" db="EMBL/GenBank/DDBJ databases">
        <title>Genome of Microbulbifer agarilyticus GP101.</title>
        <authorList>
            <person name="Jung J."/>
            <person name="Bae S.S."/>
            <person name="Baek K."/>
        </authorList>
    </citation>
    <scope>NUCLEOTIDE SEQUENCE [LARGE SCALE GENOMIC DNA]</scope>
    <source>
        <strain evidence="8">GP101</strain>
    </source>
</reference>
<protein>
    <recommendedName>
        <fullName evidence="10">Polysaccharide biosynthesis protein</fullName>
    </recommendedName>
</protein>
<feature type="transmembrane region" description="Helical" evidence="7">
    <location>
        <begin position="343"/>
        <end position="359"/>
    </location>
</feature>
<comment type="similarity">
    <text evidence="2">Belongs to the polysaccharide synthase family.</text>
</comment>
<name>A0A1Q2M244_9GAMM</name>
<proteinExistence type="inferred from homology"/>
<dbReference type="OrthoDB" id="8538786at2"/>
<evidence type="ECO:0000256" key="3">
    <source>
        <dbReference type="ARBA" id="ARBA00022475"/>
    </source>
</evidence>
<feature type="transmembrane region" description="Helical" evidence="7">
    <location>
        <begin position="235"/>
        <end position="250"/>
    </location>
</feature>
<dbReference type="EMBL" id="CP019650">
    <property type="protein sequence ID" value="AQQ66302.1"/>
    <property type="molecule type" value="Genomic_DNA"/>
</dbReference>
<evidence type="ECO:0000256" key="4">
    <source>
        <dbReference type="ARBA" id="ARBA00022692"/>
    </source>
</evidence>
<accession>A0A1Q2M244</accession>
<keyword evidence="4 7" id="KW-0812">Transmembrane</keyword>
<dbReference type="Proteomes" id="UP000188219">
    <property type="component" value="Chromosome"/>
</dbReference>
<feature type="transmembrane region" description="Helical" evidence="7">
    <location>
        <begin position="316"/>
        <end position="337"/>
    </location>
</feature>
<keyword evidence="3" id="KW-1003">Cell membrane</keyword>
<dbReference type="Pfam" id="PF13440">
    <property type="entry name" value="Polysacc_synt_3"/>
    <property type="match status" value="1"/>
</dbReference>
<evidence type="ECO:0000256" key="7">
    <source>
        <dbReference type="SAM" id="Phobius"/>
    </source>
</evidence>
<dbReference type="KEGG" id="maga:Mag101_00535"/>
<keyword evidence="6 7" id="KW-0472">Membrane</keyword>
<evidence type="ECO:0000256" key="1">
    <source>
        <dbReference type="ARBA" id="ARBA00004651"/>
    </source>
</evidence>
<evidence type="ECO:0000313" key="9">
    <source>
        <dbReference type="Proteomes" id="UP000188219"/>
    </source>
</evidence>